<dbReference type="AlphaFoldDB" id="F7W8G5"/>
<dbReference type="Gene3D" id="3.40.50.300">
    <property type="entry name" value="P-loop containing nucleotide triphosphate hydrolases"/>
    <property type="match status" value="1"/>
</dbReference>
<feature type="region of interest" description="Disordered" evidence="1">
    <location>
        <begin position="1"/>
        <end position="28"/>
    </location>
</feature>
<dbReference type="InterPro" id="IPR027417">
    <property type="entry name" value="P-loop_NTPase"/>
</dbReference>
<protein>
    <submittedName>
        <fullName evidence="2">WGS project CABT00000000 data, contig 2.44</fullName>
    </submittedName>
</protein>
<evidence type="ECO:0000256" key="1">
    <source>
        <dbReference type="SAM" id="MobiDB-lite"/>
    </source>
</evidence>
<evidence type="ECO:0000313" key="3">
    <source>
        <dbReference type="Proteomes" id="UP000001881"/>
    </source>
</evidence>
<dbReference type="Proteomes" id="UP000001881">
    <property type="component" value="Unassembled WGS sequence"/>
</dbReference>
<comment type="caution">
    <text evidence="2">The sequence shown here is derived from an EMBL/GenBank/DDBJ whole genome shotgun (WGS) entry which is preliminary data.</text>
</comment>
<proteinExistence type="predicted"/>
<accession>F7W8G5</accession>
<gene>
    <name evidence="2" type="ORF">SMAC_07319</name>
</gene>
<evidence type="ECO:0000313" key="2">
    <source>
        <dbReference type="EMBL" id="CCC13810.1"/>
    </source>
</evidence>
<name>F7W8G5_SORMK</name>
<dbReference type="InParanoid" id="F7W8G5"/>
<dbReference type="EMBL" id="CABT02000044">
    <property type="protein sequence ID" value="CCC13810.1"/>
    <property type="molecule type" value="Genomic_DNA"/>
</dbReference>
<dbReference type="VEuPathDB" id="FungiDB:SMAC_07319"/>
<dbReference type="STRING" id="771870.F7W8G5"/>
<dbReference type="HOGENOM" id="CLU_2924183_0_0_1"/>
<reference evidence="2 3" key="1">
    <citation type="journal article" date="2010" name="PLoS Genet.">
        <title>De novo assembly of a 40 Mb eukaryotic genome from short sequence reads: Sordaria macrospora, a model organism for fungal morphogenesis.</title>
        <authorList>
            <person name="Nowrousian M."/>
            <person name="Stajich J."/>
            <person name="Chu M."/>
            <person name="Engh I."/>
            <person name="Espagne E."/>
            <person name="Halliday K."/>
            <person name="Kamerewerd J."/>
            <person name="Kempken F."/>
            <person name="Knab B."/>
            <person name="Kuo H.C."/>
            <person name="Osiewacz H.D."/>
            <person name="Poeggeler S."/>
            <person name="Read N."/>
            <person name="Seiler S."/>
            <person name="Smith K."/>
            <person name="Zickler D."/>
            <person name="Kueck U."/>
            <person name="Freitag M."/>
        </authorList>
    </citation>
    <scope>NUCLEOTIDE SEQUENCE [LARGE SCALE GENOMIC DNA]</scope>
    <source>
        <strain evidence="3">ATCC MYA-333 / DSM 997 / K(L3346) / K-hell</strain>
        <tissue evidence="2">Mycelium</tissue>
    </source>
</reference>
<keyword evidence="3" id="KW-1185">Reference proteome</keyword>
<organism evidence="2 3">
    <name type="scientific">Sordaria macrospora (strain ATCC MYA-333 / DSM 997 / K(L3346) / K-hell)</name>
    <dbReference type="NCBI Taxonomy" id="771870"/>
    <lineage>
        <taxon>Eukaryota</taxon>
        <taxon>Fungi</taxon>
        <taxon>Dikarya</taxon>
        <taxon>Ascomycota</taxon>
        <taxon>Pezizomycotina</taxon>
        <taxon>Sordariomycetes</taxon>
        <taxon>Sordariomycetidae</taxon>
        <taxon>Sordariales</taxon>
        <taxon>Sordariaceae</taxon>
        <taxon>Sordaria</taxon>
    </lineage>
</organism>
<sequence length="61" mass="6796">MADWDTHAALGGHLRDQNATAEKKPKNEHRWIWFVTGPTACGKTTVAKALAKNLNFTYVRG</sequence>
<dbReference type="SUPFAM" id="SSF52540">
    <property type="entry name" value="P-loop containing nucleoside triphosphate hydrolases"/>
    <property type="match status" value="1"/>
</dbReference>
<dbReference type="OrthoDB" id="275177at2759"/>
<feature type="compositionally biased region" description="Basic and acidic residues" evidence="1">
    <location>
        <begin position="13"/>
        <end position="28"/>
    </location>
</feature>
<dbReference type="Pfam" id="PF03215">
    <property type="entry name" value="Rad17"/>
    <property type="match status" value="1"/>
</dbReference>